<evidence type="ECO:0000256" key="6">
    <source>
        <dbReference type="ARBA" id="ARBA00022801"/>
    </source>
</evidence>
<evidence type="ECO:0000313" key="9">
    <source>
        <dbReference type="EMBL" id="KAK3922300.1"/>
    </source>
</evidence>
<dbReference type="GO" id="GO:0005634">
    <property type="term" value="C:nucleus"/>
    <property type="evidence" value="ECO:0007669"/>
    <property type="project" value="UniProtKB-SubCell"/>
</dbReference>
<comment type="similarity">
    <text evidence="3">Belongs to the HARBI1 family.</text>
</comment>
<feature type="domain" description="DDE Tnp4" evidence="8">
    <location>
        <begin position="75"/>
        <end position="237"/>
    </location>
</feature>
<keyword evidence="4" id="KW-0540">Nuclease</keyword>
<evidence type="ECO:0000256" key="5">
    <source>
        <dbReference type="ARBA" id="ARBA00022723"/>
    </source>
</evidence>
<evidence type="ECO:0000256" key="1">
    <source>
        <dbReference type="ARBA" id="ARBA00001968"/>
    </source>
</evidence>
<keyword evidence="6" id="KW-0378">Hydrolase</keyword>
<dbReference type="AlphaFoldDB" id="A0AAE1HJ40"/>
<name>A0AAE1HJ40_9NEOP</name>
<dbReference type="GO" id="GO:0004518">
    <property type="term" value="F:nuclease activity"/>
    <property type="evidence" value="ECO:0007669"/>
    <property type="project" value="UniProtKB-KW"/>
</dbReference>
<dbReference type="Pfam" id="PF13359">
    <property type="entry name" value="DDE_Tnp_4"/>
    <property type="match status" value="1"/>
</dbReference>
<dbReference type="GO" id="GO:0046872">
    <property type="term" value="F:metal ion binding"/>
    <property type="evidence" value="ECO:0007669"/>
    <property type="project" value="UniProtKB-KW"/>
</dbReference>
<comment type="cofactor">
    <cofactor evidence="1">
        <name>a divalent metal cation</name>
        <dbReference type="ChEBI" id="CHEBI:60240"/>
    </cofactor>
</comment>
<proteinExistence type="inferred from homology"/>
<evidence type="ECO:0000256" key="7">
    <source>
        <dbReference type="ARBA" id="ARBA00023242"/>
    </source>
</evidence>
<keyword evidence="10" id="KW-1185">Reference proteome</keyword>
<dbReference type="GO" id="GO:0016787">
    <property type="term" value="F:hydrolase activity"/>
    <property type="evidence" value="ECO:0007669"/>
    <property type="project" value="UniProtKB-KW"/>
</dbReference>
<accession>A0AAE1HJ40</accession>
<feature type="non-terminal residue" evidence="9">
    <location>
        <position position="288"/>
    </location>
</feature>
<comment type="subcellular location">
    <subcellularLocation>
        <location evidence="2">Nucleus</location>
    </subcellularLocation>
</comment>
<comment type="caution">
    <text evidence="9">The sequence shown here is derived from an EMBL/GenBank/DDBJ whole genome shotgun (WGS) entry which is preliminary data.</text>
</comment>
<sequence length="288" mass="33182">VLHFYATGSYQRPCGKSFDIAVAQPTLSFYIEEITQILNRPDIVRRFIKFPETDEQVQACVERMGAKVPNTLGYLDGTLIKMIKPSVEDHVQAYIGRKNFALMNVMVTCDKRMLFLNFVARFPGATNDAYIFRQSALRQRMKILFEREDAPLCFLIGDSGFALEPWLMCPFARNDEPQDEDSPEARFNNDLCSDRSIVERAIGLWKNRWRAALGERVLRYAPLKVCQISIATAILHNICILEQVPGYAVPNMQWQNDHVNNEVDEDNVLDLGRQVRDRLMNAMEQNRQ</sequence>
<dbReference type="PANTHER" id="PTHR22930">
    <property type="match status" value="1"/>
</dbReference>
<evidence type="ECO:0000256" key="2">
    <source>
        <dbReference type="ARBA" id="ARBA00004123"/>
    </source>
</evidence>
<evidence type="ECO:0000259" key="8">
    <source>
        <dbReference type="Pfam" id="PF13359"/>
    </source>
</evidence>
<dbReference type="PANTHER" id="PTHR22930:SF85">
    <property type="entry name" value="GH03217P-RELATED"/>
    <property type="match status" value="1"/>
</dbReference>
<evidence type="ECO:0000256" key="3">
    <source>
        <dbReference type="ARBA" id="ARBA00006958"/>
    </source>
</evidence>
<keyword evidence="7" id="KW-0539">Nucleus</keyword>
<reference evidence="9" key="1">
    <citation type="submission" date="2021-07" db="EMBL/GenBank/DDBJ databases">
        <authorList>
            <person name="Catto M.A."/>
            <person name="Jacobson A."/>
            <person name="Kennedy G."/>
            <person name="Labadie P."/>
            <person name="Hunt B.G."/>
            <person name="Srinivasan R."/>
        </authorList>
    </citation>
    <scope>NUCLEOTIDE SEQUENCE</scope>
    <source>
        <strain evidence="9">PL_HMW_Pooled</strain>
        <tissue evidence="9">Head</tissue>
    </source>
</reference>
<reference evidence="9" key="2">
    <citation type="journal article" date="2023" name="BMC Genomics">
        <title>Pest status, molecular evolution, and epigenetic factors derived from the genome assembly of Frankliniella fusca, a thysanopteran phytovirus vector.</title>
        <authorList>
            <person name="Catto M.A."/>
            <person name="Labadie P.E."/>
            <person name="Jacobson A.L."/>
            <person name="Kennedy G.G."/>
            <person name="Srinivasan R."/>
            <person name="Hunt B.G."/>
        </authorList>
    </citation>
    <scope>NUCLEOTIDE SEQUENCE</scope>
    <source>
        <strain evidence="9">PL_HMW_Pooled</strain>
    </source>
</reference>
<organism evidence="9 10">
    <name type="scientific">Frankliniella fusca</name>
    <dbReference type="NCBI Taxonomy" id="407009"/>
    <lineage>
        <taxon>Eukaryota</taxon>
        <taxon>Metazoa</taxon>
        <taxon>Ecdysozoa</taxon>
        <taxon>Arthropoda</taxon>
        <taxon>Hexapoda</taxon>
        <taxon>Insecta</taxon>
        <taxon>Pterygota</taxon>
        <taxon>Neoptera</taxon>
        <taxon>Paraneoptera</taxon>
        <taxon>Thysanoptera</taxon>
        <taxon>Terebrantia</taxon>
        <taxon>Thripoidea</taxon>
        <taxon>Thripidae</taxon>
        <taxon>Frankliniella</taxon>
    </lineage>
</organism>
<dbReference type="EMBL" id="JAHWGI010001088">
    <property type="protein sequence ID" value="KAK3922300.1"/>
    <property type="molecule type" value="Genomic_DNA"/>
</dbReference>
<evidence type="ECO:0000256" key="4">
    <source>
        <dbReference type="ARBA" id="ARBA00022722"/>
    </source>
</evidence>
<keyword evidence="5" id="KW-0479">Metal-binding</keyword>
<dbReference type="InterPro" id="IPR045249">
    <property type="entry name" value="HARBI1-like"/>
</dbReference>
<protein>
    <submittedName>
        <fullName evidence="9">Nuclease</fullName>
    </submittedName>
</protein>
<dbReference type="Proteomes" id="UP001219518">
    <property type="component" value="Unassembled WGS sequence"/>
</dbReference>
<dbReference type="InterPro" id="IPR027806">
    <property type="entry name" value="HARBI1_dom"/>
</dbReference>
<gene>
    <name evidence="9" type="ORF">KUF71_011769</name>
</gene>
<evidence type="ECO:0000313" key="10">
    <source>
        <dbReference type="Proteomes" id="UP001219518"/>
    </source>
</evidence>